<dbReference type="SMART" id="SM00028">
    <property type="entry name" value="TPR"/>
    <property type="match status" value="6"/>
</dbReference>
<feature type="region of interest" description="Disordered" evidence="3">
    <location>
        <begin position="464"/>
        <end position="499"/>
    </location>
</feature>
<dbReference type="EMBL" id="FN648719">
    <property type="protein sequence ID" value="CBJ26980.1"/>
    <property type="molecule type" value="Genomic_DNA"/>
</dbReference>
<keyword evidence="5" id="KW-1185">Reference proteome</keyword>
<feature type="compositionally biased region" description="Polar residues" evidence="3">
    <location>
        <begin position="771"/>
        <end position="780"/>
    </location>
</feature>
<feature type="compositionally biased region" description="Polar residues" evidence="3">
    <location>
        <begin position="423"/>
        <end position="433"/>
    </location>
</feature>
<feature type="region of interest" description="Disordered" evidence="3">
    <location>
        <begin position="925"/>
        <end position="954"/>
    </location>
</feature>
<dbReference type="OrthoDB" id="10449564at2759"/>
<proteinExistence type="predicted"/>
<dbReference type="SUPFAM" id="SSF48452">
    <property type="entry name" value="TPR-like"/>
    <property type="match status" value="3"/>
</dbReference>
<evidence type="ECO:0000256" key="3">
    <source>
        <dbReference type="SAM" id="MobiDB-lite"/>
    </source>
</evidence>
<keyword evidence="1" id="KW-0677">Repeat</keyword>
<dbReference type="Proteomes" id="UP000002630">
    <property type="component" value="Linkage Group LG24"/>
</dbReference>
<keyword evidence="2" id="KW-0802">TPR repeat</keyword>
<reference evidence="4 5" key="1">
    <citation type="journal article" date="2010" name="Nature">
        <title>The Ectocarpus genome and the independent evolution of multicellularity in brown algae.</title>
        <authorList>
            <person name="Cock J.M."/>
            <person name="Sterck L."/>
            <person name="Rouze P."/>
            <person name="Scornet D."/>
            <person name="Allen A.E."/>
            <person name="Amoutzias G."/>
            <person name="Anthouard V."/>
            <person name="Artiguenave F."/>
            <person name="Aury J.M."/>
            <person name="Badger J.H."/>
            <person name="Beszteri B."/>
            <person name="Billiau K."/>
            <person name="Bonnet E."/>
            <person name="Bothwell J.H."/>
            <person name="Bowler C."/>
            <person name="Boyen C."/>
            <person name="Brownlee C."/>
            <person name="Carrano C.J."/>
            <person name="Charrier B."/>
            <person name="Cho G.Y."/>
            <person name="Coelho S.M."/>
            <person name="Collen J."/>
            <person name="Corre E."/>
            <person name="Da Silva C."/>
            <person name="Delage L."/>
            <person name="Delaroque N."/>
            <person name="Dittami S.M."/>
            <person name="Doulbeau S."/>
            <person name="Elias M."/>
            <person name="Farnham G."/>
            <person name="Gachon C.M."/>
            <person name="Gschloessl B."/>
            <person name="Heesch S."/>
            <person name="Jabbari K."/>
            <person name="Jubin C."/>
            <person name="Kawai H."/>
            <person name="Kimura K."/>
            <person name="Kloareg B."/>
            <person name="Kupper F.C."/>
            <person name="Lang D."/>
            <person name="Le Bail A."/>
            <person name="Leblanc C."/>
            <person name="Lerouge P."/>
            <person name="Lohr M."/>
            <person name="Lopez P.J."/>
            <person name="Martens C."/>
            <person name="Maumus F."/>
            <person name="Michel G."/>
            <person name="Miranda-Saavedra D."/>
            <person name="Morales J."/>
            <person name="Moreau H."/>
            <person name="Motomura T."/>
            <person name="Nagasato C."/>
            <person name="Napoli C.A."/>
            <person name="Nelson D.R."/>
            <person name="Nyvall-Collen P."/>
            <person name="Peters A.F."/>
            <person name="Pommier C."/>
            <person name="Potin P."/>
            <person name="Poulain J."/>
            <person name="Quesneville H."/>
            <person name="Read B."/>
            <person name="Rensing S.A."/>
            <person name="Ritter A."/>
            <person name="Rousvoal S."/>
            <person name="Samanta M."/>
            <person name="Samson G."/>
            <person name="Schroeder D.C."/>
            <person name="Segurens B."/>
            <person name="Strittmatter M."/>
            <person name="Tonon T."/>
            <person name="Tregear J.W."/>
            <person name="Valentin K."/>
            <person name="von Dassow P."/>
            <person name="Yamagishi T."/>
            <person name="Van de Peer Y."/>
            <person name="Wincker P."/>
        </authorList>
    </citation>
    <scope>NUCLEOTIDE SEQUENCE [LARGE SCALE GENOMIC DNA]</scope>
    <source>
        <strain evidence="5">Ec32 / CCAP1310/4</strain>
    </source>
</reference>
<evidence type="ECO:0000256" key="2">
    <source>
        <dbReference type="ARBA" id="ARBA00022803"/>
    </source>
</evidence>
<dbReference type="Gene3D" id="1.25.40.10">
    <property type="entry name" value="Tetratricopeptide repeat domain"/>
    <property type="match status" value="2"/>
</dbReference>
<feature type="region of interest" description="Disordered" evidence="3">
    <location>
        <begin position="1"/>
        <end position="109"/>
    </location>
</feature>
<feature type="compositionally biased region" description="Low complexity" evidence="3">
    <location>
        <begin position="793"/>
        <end position="802"/>
    </location>
</feature>
<protein>
    <submittedName>
        <fullName evidence="4">Uncharacterized protein</fullName>
    </submittedName>
</protein>
<evidence type="ECO:0000313" key="5">
    <source>
        <dbReference type="Proteomes" id="UP000002630"/>
    </source>
</evidence>
<feature type="compositionally biased region" description="Basic and acidic residues" evidence="3">
    <location>
        <begin position="476"/>
        <end position="491"/>
    </location>
</feature>
<feature type="region of interest" description="Disordered" evidence="3">
    <location>
        <begin position="419"/>
        <end position="449"/>
    </location>
</feature>
<evidence type="ECO:0000256" key="1">
    <source>
        <dbReference type="ARBA" id="ARBA00022737"/>
    </source>
</evidence>
<gene>
    <name evidence="4" type="ORF">Esi_0051_0069</name>
</gene>
<dbReference type="EMBL" id="FN649749">
    <property type="protein sequence ID" value="CBJ26980.1"/>
    <property type="molecule type" value="Genomic_DNA"/>
</dbReference>
<feature type="compositionally biased region" description="Basic and acidic residues" evidence="3">
    <location>
        <begin position="44"/>
        <end position="89"/>
    </location>
</feature>
<accession>D7G3I2</accession>
<dbReference type="InterPro" id="IPR050498">
    <property type="entry name" value="Ycf3"/>
</dbReference>
<feature type="region of interest" description="Disordered" evidence="3">
    <location>
        <begin position="1344"/>
        <end position="1365"/>
    </location>
</feature>
<feature type="region of interest" description="Disordered" evidence="3">
    <location>
        <begin position="873"/>
        <end position="909"/>
    </location>
</feature>
<feature type="compositionally biased region" description="Low complexity" evidence="3">
    <location>
        <begin position="94"/>
        <end position="109"/>
    </location>
</feature>
<sequence length="1410" mass="149231">MASRTTPRTLNTSADDGDDNTTRHNNLTNPPLPAKVEIIVMPMPERDADVDQVVPDRHDRSSSLHDGERSDSDGRSPRNKSTREDEPRKRNTRSAAASGASVASATADAGSETMAELYAMRSAAREGLGLVEDACIDCREALAAAPDTPKLWAKAASLALQSASGSGRKGQAVTDIEGLSRQSIKANFDYWAREAARLATGLLSLCPRSYHGFILRGQAAEKAGQHDRAMRDYSRAQHLRPWSSTPVLLRARLDSRLSHLEKEGGGTGERYAAEAIDMITRFLWSPLLSVDTGTTRSPCNARLRDLMVVWWKGRLKELERSYGQASAYFELVYEKDPTIEHLNHLASSYLGSKQPGKADQVLSKFLECYGSAVGDLAAVGDAEDGAAAVDKLQMSEAPPFGIDKRSLQEGYSTARPFFEEADTTSTNVGSEASPQDCESGHDGNQQPRSVSNVIHGLADNVLQDEGECPQPARSDNQQEHRAGDERQREGRLEDEESPLPLAYNLRAELEARLGRRDRAIADYKAAASLEVADPRSRINMGVVHLNASRSGAASIEFDALERESTGSIDRVLAAFNLGVAAATAGELRRAEAAFTRAIATLADGGVSRDVTKLITPAACLANRGLVRFAMQRFRGAAEDLGGASLRSFKAPTIGGANASDSGVVPAATGTSGSGMTALAGGALDTLDCEIGRALADGRLDNRASREAARNRLRKLLRSARLLACEAASIRVGLGNLAATSGEVCQVGLGYSPAQAGESNVLETAVEHGDETTSTFAGKSDNQNREPQPEKGSAPVAGAVPAGHKPTPTKAAILSPSLILLDSVLAMAPTHHAAMRCRATTLARLGRMPEALDAADQAVSAADVAVRTAKLKHRDAALASASTERTRGDDNALPQPSPPATARNKHAGTRNHTHCVASVSMAANMGHTSTTAGGGGSDAAGNGGGGHHGAQHDDPFAARTSIGFMRSSKATVVVGGGLLLTGGGRTDAFDLAKSLVLRGCLRQKTSWWNQAEQDYRRALQICHSILGRLEGPADAFRFDNVDDNGIMADGGQNNDVLGQTRETHSHKGSGGWTDGQVLVGGQRDMVDDRQKEFRAWHGRWSSYDTVDMSGRQDGRCAVLKLKRLIHHNLTSLHLAAVVGTGTRVSLRKEAIAREIAELLACNERVAQVAFRSTQQPTISRQVAQHRHEQWWPSTVLAVAQMVSATVLGPMPWNGEATTSHGNSPGRNARLQLGSAELAAKMSNGYDADNDHNKVPPGPLSLAGAARSRALSAISVNLAAAEKIGAMSSSTGQAPPFPRDRSHKREGLARAIAALSNAITLAPNPSPKLYMGRGGLFAKMDQGDCADSSSGGKVGDEAGRGKSGRGGVSLNGYGEAAASDFATALWMEQLLQDRAALVATTETAAAAFQTTA</sequence>
<name>D7G3I2_ECTSI</name>
<feature type="region of interest" description="Disordered" evidence="3">
    <location>
        <begin position="765"/>
        <end position="803"/>
    </location>
</feature>
<evidence type="ECO:0000313" key="4">
    <source>
        <dbReference type="EMBL" id="CBJ26980.1"/>
    </source>
</evidence>
<feature type="compositionally biased region" description="Polar residues" evidence="3">
    <location>
        <begin position="1"/>
        <end position="14"/>
    </location>
</feature>
<dbReference type="PANTHER" id="PTHR44858:SF1">
    <property type="entry name" value="UDP-N-ACETYLGLUCOSAMINE--PEPTIDE N-ACETYLGLUCOSAMINYLTRANSFERASE SPINDLY-RELATED"/>
    <property type="match status" value="1"/>
</dbReference>
<organism evidence="4 5">
    <name type="scientific">Ectocarpus siliculosus</name>
    <name type="common">Brown alga</name>
    <name type="synonym">Conferva siliculosa</name>
    <dbReference type="NCBI Taxonomy" id="2880"/>
    <lineage>
        <taxon>Eukaryota</taxon>
        <taxon>Sar</taxon>
        <taxon>Stramenopiles</taxon>
        <taxon>Ochrophyta</taxon>
        <taxon>PX clade</taxon>
        <taxon>Phaeophyceae</taxon>
        <taxon>Ectocarpales</taxon>
        <taxon>Ectocarpaceae</taxon>
        <taxon>Ectocarpus</taxon>
    </lineage>
</organism>
<dbReference type="InterPro" id="IPR011990">
    <property type="entry name" value="TPR-like_helical_dom_sf"/>
</dbReference>
<dbReference type="PANTHER" id="PTHR44858">
    <property type="entry name" value="TETRATRICOPEPTIDE REPEAT PROTEIN 6"/>
    <property type="match status" value="1"/>
</dbReference>
<feature type="compositionally biased region" description="Gly residues" evidence="3">
    <location>
        <begin position="931"/>
        <end position="947"/>
    </location>
</feature>
<dbReference type="InParanoid" id="D7G3I2"/>
<dbReference type="InterPro" id="IPR019734">
    <property type="entry name" value="TPR_rpt"/>
</dbReference>